<evidence type="ECO:0000256" key="1">
    <source>
        <dbReference type="ARBA" id="ARBA00010505"/>
    </source>
</evidence>
<feature type="domain" description="Thioredoxin" evidence="8">
    <location>
        <begin position="7"/>
        <end position="162"/>
    </location>
</feature>
<proteinExistence type="inferred from homology"/>
<evidence type="ECO:0000256" key="6">
    <source>
        <dbReference type="PIRSR" id="PIRSR637944-1"/>
    </source>
</evidence>
<dbReference type="PROSITE" id="PS51352">
    <property type="entry name" value="THIOREDOXIN_2"/>
    <property type="match status" value="1"/>
</dbReference>
<protein>
    <recommendedName>
        <fullName evidence="8">Thioredoxin domain-containing protein</fullName>
    </recommendedName>
</protein>
<evidence type="ECO:0000313" key="9">
    <source>
        <dbReference type="EMBL" id="KAF9520368.1"/>
    </source>
</evidence>
<dbReference type="PANTHER" id="PTHR10430">
    <property type="entry name" value="PEROXIREDOXIN"/>
    <property type="match status" value="1"/>
</dbReference>
<dbReference type="GO" id="GO:0005829">
    <property type="term" value="C:cytosol"/>
    <property type="evidence" value="ECO:0007669"/>
    <property type="project" value="TreeGrafter"/>
</dbReference>
<dbReference type="PANTHER" id="PTHR10430:SF39">
    <property type="entry name" value="PEROXISOMAL MEMBRANE ASSOCIATED PROTEIN 20"/>
    <property type="match status" value="1"/>
</dbReference>
<dbReference type="AlphaFoldDB" id="A0A9P6B9R5"/>
<reference evidence="9" key="1">
    <citation type="journal article" date="2020" name="Nat. Commun.">
        <title>Large-scale genome sequencing of mycorrhizal fungi provides insights into the early evolution of symbiotic traits.</title>
        <authorList>
            <person name="Miyauchi S."/>
            <person name="Kiss E."/>
            <person name="Kuo A."/>
            <person name="Drula E."/>
            <person name="Kohler A."/>
            <person name="Sanchez-Garcia M."/>
            <person name="Morin E."/>
            <person name="Andreopoulos B."/>
            <person name="Barry K.W."/>
            <person name="Bonito G."/>
            <person name="Buee M."/>
            <person name="Carver A."/>
            <person name="Chen C."/>
            <person name="Cichocki N."/>
            <person name="Clum A."/>
            <person name="Culley D."/>
            <person name="Crous P.W."/>
            <person name="Fauchery L."/>
            <person name="Girlanda M."/>
            <person name="Hayes R.D."/>
            <person name="Keri Z."/>
            <person name="LaButti K."/>
            <person name="Lipzen A."/>
            <person name="Lombard V."/>
            <person name="Magnuson J."/>
            <person name="Maillard F."/>
            <person name="Murat C."/>
            <person name="Nolan M."/>
            <person name="Ohm R.A."/>
            <person name="Pangilinan J."/>
            <person name="Pereira M.F."/>
            <person name="Perotto S."/>
            <person name="Peter M."/>
            <person name="Pfister S."/>
            <person name="Riley R."/>
            <person name="Sitrit Y."/>
            <person name="Stielow J.B."/>
            <person name="Szollosi G."/>
            <person name="Zifcakova L."/>
            <person name="Stursova M."/>
            <person name="Spatafora J.W."/>
            <person name="Tedersoo L."/>
            <person name="Vaario L.M."/>
            <person name="Yamada A."/>
            <person name="Yan M."/>
            <person name="Wang P."/>
            <person name="Xu J."/>
            <person name="Bruns T."/>
            <person name="Baldrian P."/>
            <person name="Vilgalys R."/>
            <person name="Dunand C."/>
            <person name="Henrissat B."/>
            <person name="Grigoriev I.V."/>
            <person name="Hibbett D."/>
            <person name="Nagy L.G."/>
            <person name="Martin F.M."/>
        </authorList>
    </citation>
    <scope>NUCLEOTIDE SEQUENCE</scope>
    <source>
        <strain evidence="9">UP504</strain>
    </source>
</reference>
<keyword evidence="3 7" id="KW-0049">Antioxidant</keyword>
<dbReference type="Pfam" id="PF08534">
    <property type="entry name" value="Redoxin"/>
    <property type="match status" value="1"/>
</dbReference>
<dbReference type="InterPro" id="IPR037944">
    <property type="entry name" value="PRX5-like"/>
</dbReference>
<keyword evidence="10" id="KW-1185">Reference proteome</keyword>
<evidence type="ECO:0000256" key="7">
    <source>
        <dbReference type="RuleBase" id="RU366011"/>
    </source>
</evidence>
<dbReference type="Gene3D" id="3.40.30.10">
    <property type="entry name" value="Glutaredoxin"/>
    <property type="match status" value="1"/>
</dbReference>
<keyword evidence="2 7" id="KW-0575">Peroxidase</keyword>
<evidence type="ECO:0000256" key="3">
    <source>
        <dbReference type="ARBA" id="ARBA00022862"/>
    </source>
</evidence>
<keyword evidence="5 7" id="KW-0676">Redox-active center</keyword>
<dbReference type="GO" id="GO:0045454">
    <property type="term" value="P:cell redox homeostasis"/>
    <property type="evidence" value="ECO:0007669"/>
    <property type="project" value="TreeGrafter"/>
</dbReference>
<comment type="similarity">
    <text evidence="1 7">Belongs to the peroxiredoxin family. Prx5 subfamily.</text>
</comment>
<evidence type="ECO:0000256" key="4">
    <source>
        <dbReference type="ARBA" id="ARBA00023002"/>
    </source>
</evidence>
<comment type="caution">
    <text evidence="9">The sequence shown here is derived from an EMBL/GenBank/DDBJ whole genome shotgun (WGS) entry which is preliminary data.</text>
</comment>
<dbReference type="GO" id="GO:0034599">
    <property type="term" value="P:cellular response to oxidative stress"/>
    <property type="evidence" value="ECO:0007669"/>
    <property type="project" value="InterPro"/>
</dbReference>
<gene>
    <name evidence="9" type="ORF">BS47DRAFT_1336000</name>
</gene>
<dbReference type="InterPro" id="IPR013766">
    <property type="entry name" value="Thioredoxin_domain"/>
</dbReference>
<dbReference type="GO" id="GO:0005777">
    <property type="term" value="C:peroxisome"/>
    <property type="evidence" value="ECO:0007669"/>
    <property type="project" value="TreeGrafter"/>
</dbReference>
<dbReference type="GO" id="GO:0042744">
    <property type="term" value="P:hydrogen peroxide catabolic process"/>
    <property type="evidence" value="ECO:0007669"/>
    <property type="project" value="TreeGrafter"/>
</dbReference>
<evidence type="ECO:0000259" key="8">
    <source>
        <dbReference type="PROSITE" id="PS51352"/>
    </source>
</evidence>
<evidence type="ECO:0000313" key="10">
    <source>
        <dbReference type="Proteomes" id="UP000886523"/>
    </source>
</evidence>
<dbReference type="OrthoDB" id="1882547at2759"/>
<sequence length="162" mass="17053">MSSVAVVKPGDNLPNIPVKEDNPLGSTSIHDLQGKIIIVGVPGAFTPACSSQVPGYLENFEKFQAKGIAGIYVITVNDAFVVKAWKAKLAGDNATDVHFISDDRAAFVSALGLVIDVTPVLGGHRSHRFALIADSGKVEKVFVEEDPGQVTVTAADNVLNTL</sequence>
<organism evidence="9 10">
    <name type="scientific">Hydnum rufescens UP504</name>
    <dbReference type="NCBI Taxonomy" id="1448309"/>
    <lineage>
        <taxon>Eukaryota</taxon>
        <taxon>Fungi</taxon>
        <taxon>Dikarya</taxon>
        <taxon>Basidiomycota</taxon>
        <taxon>Agaricomycotina</taxon>
        <taxon>Agaricomycetes</taxon>
        <taxon>Cantharellales</taxon>
        <taxon>Hydnaceae</taxon>
        <taxon>Hydnum</taxon>
    </lineage>
</organism>
<dbReference type="CDD" id="cd03013">
    <property type="entry name" value="PRX5_like"/>
    <property type="match status" value="1"/>
</dbReference>
<dbReference type="GO" id="GO:0005739">
    <property type="term" value="C:mitochondrion"/>
    <property type="evidence" value="ECO:0007669"/>
    <property type="project" value="TreeGrafter"/>
</dbReference>
<name>A0A9P6B9R5_9AGAM</name>
<keyword evidence="4 7" id="KW-0560">Oxidoreductase</keyword>
<dbReference type="InterPro" id="IPR036249">
    <property type="entry name" value="Thioredoxin-like_sf"/>
</dbReference>
<accession>A0A9P6B9R5</accession>
<dbReference type="InterPro" id="IPR013740">
    <property type="entry name" value="Redoxin"/>
</dbReference>
<dbReference type="SUPFAM" id="SSF52833">
    <property type="entry name" value="Thioredoxin-like"/>
    <property type="match status" value="1"/>
</dbReference>
<dbReference type="Proteomes" id="UP000886523">
    <property type="component" value="Unassembled WGS sequence"/>
</dbReference>
<dbReference type="GO" id="GO:0008379">
    <property type="term" value="F:thioredoxin peroxidase activity"/>
    <property type="evidence" value="ECO:0007669"/>
    <property type="project" value="InterPro"/>
</dbReference>
<comment type="function">
    <text evidence="7">Thiol-specific peroxidase that catalyzes the reduction of hydrogen peroxide and organic hydroperoxides to water and alcohols, respectively. Plays a role in cell protection against oxidative stress by detoxifying peroxides.</text>
</comment>
<evidence type="ECO:0000256" key="2">
    <source>
        <dbReference type="ARBA" id="ARBA00022559"/>
    </source>
</evidence>
<evidence type="ECO:0000256" key="5">
    <source>
        <dbReference type="ARBA" id="ARBA00023284"/>
    </source>
</evidence>
<feature type="active site" description="Cysteine sulfenic acid (-SOH) intermediate" evidence="6">
    <location>
        <position position="49"/>
    </location>
</feature>
<dbReference type="EMBL" id="MU128912">
    <property type="protein sequence ID" value="KAF9520368.1"/>
    <property type="molecule type" value="Genomic_DNA"/>
</dbReference>